<protein>
    <submittedName>
        <fullName evidence="2">Uncharacterized protein</fullName>
    </submittedName>
</protein>
<sequence>MSKQDFLHVLLELAAEECLVIRPEPVLSGLGLESPQLNRSSPHSTRSFLSNSLRRGSATVTRKSSKNQSLKEFISALSEDEKDKRLRLLVDYLKEDLARYGVSRLSKQVLRTVLEQDFRKRNSTITKVREVFPELICIKVTVL</sequence>
<evidence type="ECO:0000256" key="1">
    <source>
        <dbReference type="SAM" id="MobiDB-lite"/>
    </source>
</evidence>
<feature type="region of interest" description="Disordered" evidence="1">
    <location>
        <begin position="33"/>
        <end position="65"/>
    </location>
</feature>
<comment type="caution">
    <text evidence="2">The sequence shown here is derived from an EMBL/GenBank/DDBJ whole genome shotgun (WGS) entry which is preliminary data.</text>
</comment>
<accession>A0A1W0XB45</accession>
<dbReference type="AlphaFoldDB" id="A0A1W0XB45"/>
<reference evidence="3" key="1">
    <citation type="submission" date="2017-01" db="EMBL/GenBank/DDBJ databases">
        <title>Comparative genomics of anhydrobiosis in the tardigrade Hypsibius dujardini.</title>
        <authorList>
            <person name="Yoshida Y."/>
            <person name="Koutsovoulos G."/>
            <person name="Laetsch D."/>
            <person name="Stevens L."/>
            <person name="Kumar S."/>
            <person name="Horikawa D."/>
            <person name="Ishino K."/>
            <person name="Komine S."/>
            <person name="Tomita M."/>
            <person name="Blaxter M."/>
            <person name="Arakawa K."/>
        </authorList>
    </citation>
    <scope>NUCLEOTIDE SEQUENCE [LARGE SCALE GENOMIC DNA]</scope>
    <source>
        <strain evidence="3">Z151</strain>
    </source>
</reference>
<proteinExistence type="predicted"/>
<evidence type="ECO:0000313" key="2">
    <source>
        <dbReference type="EMBL" id="OQV24644.1"/>
    </source>
</evidence>
<evidence type="ECO:0000313" key="3">
    <source>
        <dbReference type="Proteomes" id="UP000192578"/>
    </source>
</evidence>
<feature type="compositionally biased region" description="Polar residues" evidence="1">
    <location>
        <begin position="35"/>
        <end position="65"/>
    </location>
</feature>
<dbReference type="Proteomes" id="UP000192578">
    <property type="component" value="Unassembled WGS sequence"/>
</dbReference>
<dbReference type="EMBL" id="MTYJ01000006">
    <property type="protein sequence ID" value="OQV24644.1"/>
    <property type="molecule type" value="Genomic_DNA"/>
</dbReference>
<keyword evidence="3" id="KW-1185">Reference proteome</keyword>
<gene>
    <name evidence="2" type="ORF">BV898_01703</name>
</gene>
<name>A0A1W0XB45_HYPEX</name>
<organism evidence="2 3">
    <name type="scientific">Hypsibius exemplaris</name>
    <name type="common">Freshwater tardigrade</name>
    <dbReference type="NCBI Taxonomy" id="2072580"/>
    <lineage>
        <taxon>Eukaryota</taxon>
        <taxon>Metazoa</taxon>
        <taxon>Ecdysozoa</taxon>
        <taxon>Tardigrada</taxon>
        <taxon>Eutardigrada</taxon>
        <taxon>Parachela</taxon>
        <taxon>Hypsibioidea</taxon>
        <taxon>Hypsibiidae</taxon>
        <taxon>Hypsibius</taxon>
    </lineage>
</organism>